<evidence type="ECO:0000313" key="1">
    <source>
        <dbReference type="EMBL" id="AGJ90465.1"/>
    </source>
</evidence>
<dbReference type="KEGG" id="mput:MPUT9231_0050"/>
<organism evidence="1 2">
    <name type="scientific">Mycoplasma putrefaciens Mput9231</name>
    <dbReference type="NCBI Taxonomy" id="1292033"/>
    <lineage>
        <taxon>Bacteria</taxon>
        <taxon>Bacillati</taxon>
        <taxon>Mycoplasmatota</taxon>
        <taxon>Mollicutes</taxon>
        <taxon>Mycoplasmataceae</taxon>
        <taxon>Mycoplasma</taxon>
    </lineage>
</organism>
<keyword evidence="2" id="KW-1185">Reference proteome</keyword>
<dbReference type="InterPro" id="IPR006379">
    <property type="entry name" value="HAD-SF_hydro_IIB"/>
</dbReference>
<dbReference type="PATRIC" id="fig|1292033.3.peg.5"/>
<accession>M9WGC6</accession>
<dbReference type="InterPro" id="IPR000150">
    <property type="entry name" value="Cof"/>
</dbReference>
<reference evidence="1 2" key="1">
    <citation type="journal article" date="2013" name="Genome Announc.">
        <title>Complete Genome Sequence of Mycoplasma putrefaciens Strain 9231, One of the Agents of Contagious Agalactia in Goats.</title>
        <authorList>
            <person name="Dupuy V."/>
            <person name="Sirand-Pugnet P."/>
            <person name="Baranowski E."/>
            <person name="Barre A."/>
            <person name="Breton M."/>
            <person name="Couture C."/>
            <person name="Dordet-Frisoni E."/>
            <person name="Gaurivaud P."/>
            <person name="Jacob D."/>
            <person name="Lemaitre C."/>
            <person name="Manso-Silvan L."/>
            <person name="Nikolski M."/>
            <person name="Nouvel L.X."/>
            <person name="Poumarat F."/>
            <person name="Tardy F."/>
            <person name="Thebault P."/>
            <person name="Theil S."/>
            <person name="Citti C."/>
            <person name="Blanchard A."/>
            <person name="Thiaucourt F."/>
        </authorList>
    </citation>
    <scope>NUCLEOTIDE SEQUENCE [LARGE SCALE GENOMIC DNA]</scope>
    <source>
        <strain evidence="1">Mput9231</strain>
    </source>
</reference>
<dbReference type="GO" id="GO:0016791">
    <property type="term" value="F:phosphatase activity"/>
    <property type="evidence" value="ECO:0007669"/>
    <property type="project" value="TreeGrafter"/>
</dbReference>
<dbReference type="PANTHER" id="PTHR10000">
    <property type="entry name" value="PHOSPHOSERINE PHOSPHATASE"/>
    <property type="match status" value="1"/>
</dbReference>
<dbReference type="eggNOG" id="COG0561">
    <property type="taxonomic scope" value="Bacteria"/>
</dbReference>
<dbReference type="HOGENOM" id="CLU_044146_3_2_14"/>
<dbReference type="NCBIfam" id="TIGR00099">
    <property type="entry name" value="Cof-subfamily"/>
    <property type="match status" value="1"/>
</dbReference>
<dbReference type="RefSeq" id="WP_015587139.1">
    <property type="nucleotide sequence ID" value="NC_021083.1"/>
</dbReference>
<protein>
    <recommendedName>
        <fullName evidence="3">Hydrolase of the HAD family</fullName>
    </recommendedName>
</protein>
<dbReference type="AlphaFoldDB" id="M9WGC6"/>
<proteinExistence type="predicted"/>
<dbReference type="Gene3D" id="3.40.50.1000">
    <property type="entry name" value="HAD superfamily/HAD-like"/>
    <property type="match status" value="1"/>
</dbReference>
<dbReference type="EMBL" id="CP004357">
    <property type="protein sequence ID" value="AGJ90465.1"/>
    <property type="molecule type" value="Genomic_DNA"/>
</dbReference>
<dbReference type="GO" id="GO:0005829">
    <property type="term" value="C:cytosol"/>
    <property type="evidence" value="ECO:0007669"/>
    <property type="project" value="TreeGrafter"/>
</dbReference>
<dbReference type="GO" id="GO:0000287">
    <property type="term" value="F:magnesium ion binding"/>
    <property type="evidence" value="ECO:0007669"/>
    <property type="project" value="TreeGrafter"/>
</dbReference>
<dbReference type="Pfam" id="PF08282">
    <property type="entry name" value="Hydrolase_3"/>
    <property type="match status" value="1"/>
</dbReference>
<dbReference type="SUPFAM" id="SSF56784">
    <property type="entry name" value="HAD-like"/>
    <property type="match status" value="1"/>
</dbReference>
<evidence type="ECO:0000313" key="2">
    <source>
        <dbReference type="Proteomes" id="UP000012984"/>
    </source>
</evidence>
<dbReference type="OrthoDB" id="399929at2"/>
<dbReference type="InterPro" id="IPR036412">
    <property type="entry name" value="HAD-like_sf"/>
</dbReference>
<gene>
    <name evidence="1" type="ORF">MPUT9231_0050</name>
</gene>
<name>M9WGC6_9MOLU</name>
<dbReference type="NCBIfam" id="TIGR01484">
    <property type="entry name" value="HAD-SF-IIB"/>
    <property type="match status" value="1"/>
</dbReference>
<dbReference type="PANTHER" id="PTHR10000:SF8">
    <property type="entry name" value="HAD SUPERFAMILY HYDROLASE-LIKE, TYPE 3"/>
    <property type="match status" value="1"/>
</dbReference>
<evidence type="ECO:0008006" key="3">
    <source>
        <dbReference type="Google" id="ProtNLM"/>
    </source>
</evidence>
<dbReference type="InterPro" id="IPR023214">
    <property type="entry name" value="HAD_sf"/>
</dbReference>
<dbReference type="Gene3D" id="3.30.1240.10">
    <property type="match status" value="1"/>
</dbReference>
<sequence>MPKYLFSDFDGTLRNHKNKNSLDIDPKDLEFIKDFQKDNKLVIATGRPYKQIKKYLIENYNLFADYFIVNTGAAVYDNNDNVLYKMIIPTEIKNKIIGFLKTIQDQIEALAFTTEYQEAFLFHKTITPEVKKFFLNIDVYQQDLNFLLDKDLLCFKIQTDQQTWDRIEDFLIKNNFKVNITKNSIKNKLFNEIHAFDVSKGAAIKGLQNQLNILDENIIVVGDDYNDLSMFKMYYQNSYICKQEHNKQFRNKARYSIDFISQIKYK</sequence>
<dbReference type="Proteomes" id="UP000012984">
    <property type="component" value="Chromosome"/>
</dbReference>